<evidence type="ECO:0000256" key="2">
    <source>
        <dbReference type="ARBA" id="ARBA00022729"/>
    </source>
</evidence>
<dbReference type="InterPro" id="IPR023343">
    <property type="entry name" value="Penicillin_amidase_dom1"/>
</dbReference>
<dbReference type="GO" id="GO:0016811">
    <property type="term" value="F:hydrolase activity, acting on carbon-nitrogen (but not peptide) bonds, in linear amides"/>
    <property type="evidence" value="ECO:0007669"/>
    <property type="project" value="InterPro"/>
</dbReference>
<comment type="caution">
    <text evidence="7">The sequence shown here is derived from an EMBL/GenBank/DDBJ whole genome shotgun (WGS) entry which is preliminary data.</text>
</comment>
<dbReference type="OrthoDB" id="9759796at2"/>
<name>A0A5C6A8B1_9BACT</name>
<dbReference type="PIRSF" id="PIRSF001227">
    <property type="entry name" value="Pen_acylase"/>
    <property type="match status" value="1"/>
</dbReference>
<feature type="active site" description="Nucleophile" evidence="5">
    <location>
        <position position="214"/>
    </location>
</feature>
<dbReference type="GO" id="GO:0046872">
    <property type="term" value="F:metal ion binding"/>
    <property type="evidence" value="ECO:0007669"/>
    <property type="project" value="UniProtKB-KW"/>
</dbReference>
<evidence type="ECO:0000256" key="1">
    <source>
        <dbReference type="ARBA" id="ARBA00006586"/>
    </source>
</evidence>
<dbReference type="Gene3D" id="3.60.20.10">
    <property type="entry name" value="Glutamine Phosphoribosylpyrophosphate, subunit 1, domain 1"/>
    <property type="match status" value="1"/>
</dbReference>
<dbReference type="RefSeq" id="WP_146446116.1">
    <property type="nucleotide sequence ID" value="NZ_SJPR01000005.1"/>
</dbReference>
<dbReference type="InterPro" id="IPR043146">
    <property type="entry name" value="Penicillin_amidase_N_B-knob"/>
</dbReference>
<keyword evidence="2" id="KW-0732">Signal</keyword>
<evidence type="ECO:0000256" key="5">
    <source>
        <dbReference type="PIRSR" id="PIRSR001227-1"/>
    </source>
</evidence>
<dbReference type="EMBL" id="SJPR01000005">
    <property type="protein sequence ID" value="TWT95261.1"/>
    <property type="molecule type" value="Genomic_DNA"/>
</dbReference>
<dbReference type="Pfam" id="PF01804">
    <property type="entry name" value="Penicil_amidase"/>
    <property type="match status" value="1"/>
</dbReference>
<sequence length="746" mass="83396">MEKLDLKASRVEFTAHRDAAGVPQAECGSWLEAVYALGYLHALDRPTQMHFARTVAAGRATERIANRPELLEMDRLIRRSGVHRRLAAEVGMLPPRILDQLEWYCRGVNDGLSEVGRTLPMWAVGFQPEPWDPEAVMLIGNLLSFAGLAVGEQEAERVILELIQLGIDDDRLRELFHPYLDGVDFAPLRDVQFGKQMSDDALEVLADLPRLAGSNAWAVAPSRSATGGAMLASDPHLEVNRLPAIWYEAVLRWRDADGRHEYAMGATLPGCPLMAVGRTSRLAWGVTYMHANTSDYFIEDIRPKPQADGAWQYRRGDAWVDYHPRVESIERRGAKPVEQLVYENEVGVLTEPPTEAGKHLSVAWIGTHPGGGKAIGAWLDVIAAPSTKDAMDAVRHSAHPSLVWVFADWLGHIGKQASGWLPVRQRASGLVPVPAWEESNHWLGVVEAQRLPREYDPARGFVASANEELYLADGTPLHSHGLHDYRRRRIDERLTELPHATVDDMQALQYDVVSLHAHGLLPVLLTHLADNHPLKERLHNWDCRFDPNSAEAALFMAFYRHVLLEVFGHNTGIGLRRMIYLATRIGYSAMVLTACDRTLPKVTSSWWRSRDKQGMIRRAADRAMAEPPQRWRDVNAFHFTDRFFGGSLGRTTTGRLLGFQSGLTPMPGCHATPFQGHLKVTATRESTFAPSYHFIADLSTSEAWTNLPGGPSENRFSRWYKTDVPRWTTGEYKRLLGSPPAGPDGV</sequence>
<evidence type="ECO:0000313" key="7">
    <source>
        <dbReference type="EMBL" id="TWT95261.1"/>
    </source>
</evidence>
<evidence type="ECO:0000256" key="3">
    <source>
        <dbReference type="ARBA" id="ARBA00022801"/>
    </source>
</evidence>
<gene>
    <name evidence="7" type="primary">quiP</name>
    <name evidence="7" type="ORF">Pla108_34050</name>
</gene>
<dbReference type="GO" id="GO:0017000">
    <property type="term" value="P:antibiotic biosynthetic process"/>
    <property type="evidence" value="ECO:0007669"/>
    <property type="project" value="InterPro"/>
</dbReference>
<dbReference type="InterPro" id="IPR014395">
    <property type="entry name" value="Pen/GL7ACA/AHL_acylase"/>
</dbReference>
<keyword evidence="3 7" id="KW-0378">Hydrolase</keyword>
<dbReference type="PANTHER" id="PTHR34218">
    <property type="entry name" value="PEPTIDASE S45 PENICILLIN AMIDASE"/>
    <property type="match status" value="1"/>
</dbReference>
<accession>A0A5C6A8B1</accession>
<evidence type="ECO:0000256" key="6">
    <source>
        <dbReference type="PIRSR" id="PIRSR001227-2"/>
    </source>
</evidence>
<feature type="binding site" evidence="6">
    <location>
        <position position="295"/>
    </location>
    <ligand>
        <name>Ca(2+)</name>
        <dbReference type="ChEBI" id="CHEBI:29108"/>
    </ligand>
</feature>
<feature type="binding site" evidence="6">
    <location>
        <position position="154"/>
    </location>
    <ligand>
        <name>Ca(2+)</name>
        <dbReference type="ChEBI" id="CHEBI:29108"/>
    </ligand>
</feature>
<evidence type="ECO:0000313" key="8">
    <source>
        <dbReference type="Proteomes" id="UP000317421"/>
    </source>
</evidence>
<dbReference type="SUPFAM" id="SSF56235">
    <property type="entry name" value="N-terminal nucleophile aminohydrolases (Ntn hydrolases)"/>
    <property type="match status" value="1"/>
</dbReference>
<reference evidence="7 8" key="1">
    <citation type="submission" date="2019-02" db="EMBL/GenBank/DDBJ databases">
        <title>Deep-cultivation of Planctomycetes and their phenomic and genomic characterization uncovers novel biology.</title>
        <authorList>
            <person name="Wiegand S."/>
            <person name="Jogler M."/>
            <person name="Boedeker C."/>
            <person name="Pinto D."/>
            <person name="Vollmers J."/>
            <person name="Rivas-Marin E."/>
            <person name="Kohn T."/>
            <person name="Peeters S.H."/>
            <person name="Heuer A."/>
            <person name="Rast P."/>
            <person name="Oberbeckmann S."/>
            <person name="Bunk B."/>
            <person name="Jeske O."/>
            <person name="Meyerdierks A."/>
            <person name="Storesund J.E."/>
            <person name="Kallscheuer N."/>
            <person name="Luecker S."/>
            <person name="Lage O.M."/>
            <person name="Pohl T."/>
            <person name="Merkel B.J."/>
            <person name="Hornburger P."/>
            <person name="Mueller R.-W."/>
            <person name="Bruemmer F."/>
            <person name="Labrenz M."/>
            <person name="Spormann A.M."/>
            <person name="Op Den Camp H."/>
            <person name="Overmann J."/>
            <person name="Amann R."/>
            <person name="Jetten M.S.M."/>
            <person name="Mascher T."/>
            <person name="Medema M.H."/>
            <person name="Devos D.P."/>
            <person name="Kaster A.-K."/>
            <person name="Ovreas L."/>
            <person name="Rohde M."/>
            <person name="Galperin M.Y."/>
            <person name="Jogler C."/>
        </authorList>
    </citation>
    <scope>NUCLEOTIDE SEQUENCE [LARGE SCALE GENOMIC DNA]</scope>
    <source>
        <strain evidence="7 8">Pla108</strain>
    </source>
</reference>
<dbReference type="Proteomes" id="UP000317421">
    <property type="component" value="Unassembled WGS sequence"/>
</dbReference>
<comment type="cofactor">
    <cofactor evidence="6">
        <name>Ca(2+)</name>
        <dbReference type="ChEBI" id="CHEBI:29108"/>
    </cofactor>
    <text evidence="6">Binds 1 Ca(2+) ion per dimer.</text>
</comment>
<dbReference type="InterPro" id="IPR002692">
    <property type="entry name" value="S45"/>
</dbReference>
<dbReference type="PANTHER" id="PTHR34218:SF3">
    <property type="entry name" value="ACYL-HOMOSERINE LACTONE ACYLASE PVDQ"/>
    <property type="match status" value="1"/>
</dbReference>
<dbReference type="Gene3D" id="1.10.1400.10">
    <property type="match status" value="1"/>
</dbReference>
<keyword evidence="4" id="KW-0865">Zymogen</keyword>
<keyword evidence="8" id="KW-1185">Reference proteome</keyword>
<keyword evidence="6" id="KW-0479">Metal-binding</keyword>
<protein>
    <submittedName>
        <fullName evidence="7">Acyl-homoserine lactone acylase QuiP</fullName>
        <ecNumber evidence="7">3.5.1.97</ecNumber>
    </submittedName>
</protein>
<dbReference type="Gene3D" id="1.10.439.10">
    <property type="entry name" value="Penicillin Amidohydrolase, domain 1"/>
    <property type="match status" value="1"/>
</dbReference>
<keyword evidence="6" id="KW-0106">Calcium</keyword>
<proteinExistence type="inferred from homology"/>
<dbReference type="InterPro" id="IPR043147">
    <property type="entry name" value="Penicillin_amidase_A-knob"/>
</dbReference>
<dbReference type="InterPro" id="IPR029055">
    <property type="entry name" value="Ntn_hydrolases_N"/>
</dbReference>
<evidence type="ECO:0000256" key="4">
    <source>
        <dbReference type="ARBA" id="ARBA00023145"/>
    </source>
</evidence>
<dbReference type="AlphaFoldDB" id="A0A5C6A8B1"/>
<comment type="similarity">
    <text evidence="1">Belongs to the peptidase S45 family.</text>
</comment>
<organism evidence="7 8">
    <name type="scientific">Botrimarina colliarenosi</name>
    <dbReference type="NCBI Taxonomy" id="2528001"/>
    <lineage>
        <taxon>Bacteria</taxon>
        <taxon>Pseudomonadati</taxon>
        <taxon>Planctomycetota</taxon>
        <taxon>Planctomycetia</taxon>
        <taxon>Pirellulales</taxon>
        <taxon>Lacipirellulaceae</taxon>
        <taxon>Botrimarina</taxon>
    </lineage>
</organism>
<dbReference type="Gene3D" id="2.30.120.10">
    <property type="match status" value="1"/>
</dbReference>
<dbReference type="EC" id="3.5.1.97" evidence="7"/>